<evidence type="ECO:0000256" key="4">
    <source>
        <dbReference type="ARBA" id="ARBA00023163"/>
    </source>
</evidence>
<gene>
    <name evidence="7" type="ORF">MEUPH1_LOCUS30676</name>
</gene>
<feature type="domain" description="Myb/SANT-like DNA-binding" evidence="6">
    <location>
        <begin position="7"/>
        <end position="79"/>
    </location>
</feature>
<evidence type="ECO:0000256" key="3">
    <source>
        <dbReference type="ARBA" id="ARBA00023015"/>
    </source>
</evidence>
<evidence type="ECO:0000259" key="6">
    <source>
        <dbReference type="Pfam" id="PF13873"/>
    </source>
</evidence>
<evidence type="ECO:0000256" key="1">
    <source>
        <dbReference type="ARBA" id="ARBA00011764"/>
    </source>
</evidence>
<keyword evidence="4" id="KW-0804">Transcription</keyword>
<evidence type="ECO:0000313" key="7">
    <source>
        <dbReference type="EMBL" id="CAI6377410.1"/>
    </source>
</evidence>
<keyword evidence="3" id="KW-0805">Transcription regulation</keyword>
<accession>A0AAV0Y951</accession>
<keyword evidence="8" id="KW-1185">Reference proteome</keyword>
<dbReference type="InterPro" id="IPR028002">
    <property type="entry name" value="Myb_DNA-bind_5"/>
</dbReference>
<dbReference type="EMBL" id="CARXXK010001740">
    <property type="protein sequence ID" value="CAI6377410.1"/>
    <property type="molecule type" value="Genomic_DNA"/>
</dbReference>
<protein>
    <recommendedName>
        <fullName evidence="2">Regulatory protein zeste</fullName>
    </recommendedName>
</protein>
<sequence>MGKGLAYSASEKSLIIELIQLNKVVENKRTYAFSIHDKNKARESITKTSNASGDHPKRTVSQVKKCWHNIKTKRKSEITSHKQSVLRTGGRPAVEKLVENPLIDEFANIACEIPGAIDSDTIASHNITCVTTSDGYLEFNIQPSDDNFICDNRVERVEIQKVNDEEIHNLLKEELLLKIENERELLKRRKLETKVASNDLIFRKEKHLTEMELLKRTIKE</sequence>
<evidence type="ECO:0000256" key="5">
    <source>
        <dbReference type="ARBA" id="ARBA00025466"/>
    </source>
</evidence>
<reference evidence="7 8" key="1">
    <citation type="submission" date="2023-01" db="EMBL/GenBank/DDBJ databases">
        <authorList>
            <person name="Whitehead M."/>
        </authorList>
    </citation>
    <scope>NUCLEOTIDE SEQUENCE [LARGE SCALE GENOMIC DNA]</scope>
</reference>
<evidence type="ECO:0000256" key="2">
    <source>
        <dbReference type="ARBA" id="ARBA00016807"/>
    </source>
</evidence>
<dbReference type="AlphaFoldDB" id="A0AAV0Y951"/>
<dbReference type="Pfam" id="PF13873">
    <property type="entry name" value="Myb_DNA-bind_5"/>
    <property type="match status" value="1"/>
</dbReference>
<comment type="caution">
    <text evidence="7">The sequence shown here is derived from an EMBL/GenBank/DDBJ whole genome shotgun (WGS) entry which is preliminary data.</text>
</comment>
<proteinExistence type="predicted"/>
<name>A0AAV0Y951_9HEMI</name>
<comment type="function">
    <text evidence="5">Involved in transvection phenomena (= synapsis-dependent gene expression), where the synaptic pairing of chromosomes carrying genes with which zeste interacts influences the expression of these genes. Zeste binds to DNA and stimulates transcription from a nearby promoter.</text>
</comment>
<evidence type="ECO:0000313" key="8">
    <source>
        <dbReference type="Proteomes" id="UP001160148"/>
    </source>
</evidence>
<comment type="subunit">
    <text evidence="1">Self-associates forming complexes of several hundred monomers.</text>
</comment>
<organism evidence="7 8">
    <name type="scientific">Macrosiphum euphorbiae</name>
    <name type="common">potato aphid</name>
    <dbReference type="NCBI Taxonomy" id="13131"/>
    <lineage>
        <taxon>Eukaryota</taxon>
        <taxon>Metazoa</taxon>
        <taxon>Ecdysozoa</taxon>
        <taxon>Arthropoda</taxon>
        <taxon>Hexapoda</taxon>
        <taxon>Insecta</taxon>
        <taxon>Pterygota</taxon>
        <taxon>Neoptera</taxon>
        <taxon>Paraneoptera</taxon>
        <taxon>Hemiptera</taxon>
        <taxon>Sternorrhyncha</taxon>
        <taxon>Aphidomorpha</taxon>
        <taxon>Aphidoidea</taxon>
        <taxon>Aphididae</taxon>
        <taxon>Macrosiphini</taxon>
        <taxon>Macrosiphum</taxon>
    </lineage>
</organism>
<dbReference type="Proteomes" id="UP001160148">
    <property type="component" value="Unassembled WGS sequence"/>
</dbReference>